<evidence type="ECO:0000256" key="1">
    <source>
        <dbReference type="SAM" id="Phobius"/>
    </source>
</evidence>
<dbReference type="Proteomes" id="UP001370299">
    <property type="component" value="Unassembled WGS sequence"/>
</dbReference>
<keyword evidence="1" id="KW-0812">Transmembrane</keyword>
<accession>A0ABU8YAB0</accession>
<organism evidence="2 3">
    <name type="scientific">Curtobacterium citreum</name>
    <dbReference type="NCBI Taxonomy" id="2036"/>
    <lineage>
        <taxon>Bacteria</taxon>
        <taxon>Bacillati</taxon>
        <taxon>Actinomycetota</taxon>
        <taxon>Actinomycetes</taxon>
        <taxon>Micrococcales</taxon>
        <taxon>Microbacteriaceae</taxon>
        <taxon>Curtobacterium</taxon>
    </lineage>
</organism>
<keyword evidence="3" id="KW-1185">Reference proteome</keyword>
<dbReference type="EMBL" id="JBBLYY010000047">
    <property type="protein sequence ID" value="MEK0171759.1"/>
    <property type="molecule type" value="Genomic_DNA"/>
</dbReference>
<keyword evidence="1" id="KW-1133">Transmembrane helix</keyword>
<keyword evidence="1" id="KW-0472">Membrane</keyword>
<dbReference type="RefSeq" id="WP_123310871.1">
    <property type="nucleotide sequence ID" value="NZ_JBBKAP010000018.1"/>
</dbReference>
<evidence type="ECO:0000313" key="3">
    <source>
        <dbReference type="Proteomes" id="UP001370299"/>
    </source>
</evidence>
<gene>
    <name evidence="2" type="ORF">WMN62_09775</name>
</gene>
<proteinExistence type="predicted"/>
<feature type="transmembrane region" description="Helical" evidence="1">
    <location>
        <begin position="38"/>
        <end position="61"/>
    </location>
</feature>
<feature type="transmembrane region" description="Helical" evidence="1">
    <location>
        <begin position="12"/>
        <end position="32"/>
    </location>
</feature>
<reference evidence="2 3" key="1">
    <citation type="submission" date="2024-03" db="EMBL/GenBank/DDBJ databases">
        <title>Whole genomes of four grape xylem sap localized bacterial endophytes.</title>
        <authorList>
            <person name="Kumar G."/>
            <person name="Savka M.A."/>
        </authorList>
    </citation>
    <scope>NUCLEOTIDE SEQUENCE [LARGE SCALE GENOMIC DNA]</scope>
    <source>
        <strain evidence="2 3">RIT_GXS8</strain>
    </source>
</reference>
<protein>
    <submittedName>
        <fullName evidence="2">Uncharacterized protein</fullName>
    </submittedName>
</protein>
<name>A0ABU8YAB0_9MICO</name>
<sequence>MATKKLIPETALVAYLVGVPLAVVGAIAALSLGGVEGAVAGASAFIGGVLFVCTGMVVSAIDRR</sequence>
<evidence type="ECO:0000313" key="2">
    <source>
        <dbReference type="EMBL" id="MEK0171759.1"/>
    </source>
</evidence>
<comment type="caution">
    <text evidence="2">The sequence shown here is derived from an EMBL/GenBank/DDBJ whole genome shotgun (WGS) entry which is preliminary data.</text>
</comment>